<dbReference type="Gene3D" id="3.90.76.10">
    <property type="entry name" value="Dipeptide-binding Protein, Domain 1"/>
    <property type="match status" value="1"/>
</dbReference>
<keyword evidence="3" id="KW-1185">Reference proteome</keyword>
<dbReference type="InterPro" id="IPR000914">
    <property type="entry name" value="SBP_5_dom"/>
</dbReference>
<name>A0A0K8PET1_STRAJ</name>
<evidence type="ECO:0000313" key="2">
    <source>
        <dbReference type="EMBL" id="GAP46283.1"/>
    </source>
</evidence>
<dbReference type="GO" id="GO:0015833">
    <property type="term" value="P:peptide transport"/>
    <property type="evidence" value="ECO:0007669"/>
    <property type="project" value="TreeGrafter"/>
</dbReference>
<dbReference type="Pfam" id="PF00496">
    <property type="entry name" value="SBP_bac_5"/>
    <property type="match status" value="1"/>
</dbReference>
<dbReference type="Proteomes" id="UP000053859">
    <property type="component" value="Unassembled WGS sequence"/>
</dbReference>
<dbReference type="AlphaFoldDB" id="A0A0K8PET1"/>
<dbReference type="GO" id="GO:1904680">
    <property type="term" value="F:peptide transmembrane transporter activity"/>
    <property type="evidence" value="ECO:0007669"/>
    <property type="project" value="TreeGrafter"/>
</dbReference>
<protein>
    <submittedName>
        <fullName evidence="2">Family 5 extracellular solute-binding protein</fullName>
    </submittedName>
</protein>
<organism evidence="2 3">
    <name type="scientific">Streptomyces azureus</name>
    <dbReference type="NCBI Taxonomy" id="146537"/>
    <lineage>
        <taxon>Bacteria</taxon>
        <taxon>Bacillati</taxon>
        <taxon>Actinomycetota</taxon>
        <taxon>Actinomycetes</taxon>
        <taxon>Kitasatosporales</taxon>
        <taxon>Streptomycetaceae</taxon>
        <taxon>Streptomyces</taxon>
    </lineage>
</organism>
<dbReference type="PANTHER" id="PTHR30290:SF65">
    <property type="entry name" value="MONOACYL PHOSPHATIDYLINOSITOL TETRAMANNOSIDE-BINDING PROTEIN LPQW-RELATED"/>
    <property type="match status" value="1"/>
</dbReference>
<dbReference type="RefSeq" id="WP_059415251.1">
    <property type="nucleotide sequence ID" value="NZ_DF968210.1"/>
</dbReference>
<dbReference type="PATRIC" id="fig|146537.3.peg.1073"/>
<dbReference type="PROSITE" id="PS51257">
    <property type="entry name" value="PROKAR_LIPOPROTEIN"/>
    <property type="match status" value="1"/>
</dbReference>
<feature type="domain" description="Solute-binding protein family 5" evidence="1">
    <location>
        <begin position="124"/>
        <end position="468"/>
    </location>
</feature>
<dbReference type="CDD" id="cd08501">
    <property type="entry name" value="PBP2_Lpqw"/>
    <property type="match status" value="1"/>
</dbReference>
<sequence length="568" mass="62274">MARASKEAGRGGRHRIVGAVGVVCAALVAGCSAAPDGGRAGDQGRNAPRLQDINSKPLSALRDGGDLRIPVDALPTNYNPVQVNGARVVTWQLADAILPSAFTDGADGRPRLNRNFFTSARLASTSPQTITYRIAERATWSNGRAITWEDLRSQWRALSGADARYEGYSNVGYQDIRSIKRGASDKEAVVTLRRPFAEWQGLFNLLVPQELTRGPEQFNKGWLTQAPVTAGPFRIATIDNTGKTITLERNSEWWGKRPPLKRVILRVLDPAARADELASGGIDLYPIGADLDLFTRAQSMDGVEIRQAPERVAGQLTFNGGDGALLRDEELRRAIAQAVDPQEITDTLLGKIVPGAKPVGNHILPPTDSGYRDNAHVLPHDRDAARRALDRLGWKPHGKHRAKEGRSLRLRFVAQSTPTGRTVSGIVRDQLAAVGVDARIESVPLEKFYDDYLLPGNFDLIAFEWTKSAAPFAHDRPVFQEPRGKDFGSNFGRIHIPEIDRLYDQGLGELDLRKRQDIANRIDVLAWKHAHHLPLYAGSGSYAVRSGLANYGARGLASYDFAQAGFEK</sequence>
<dbReference type="SUPFAM" id="SSF53850">
    <property type="entry name" value="Periplasmic binding protein-like II"/>
    <property type="match status" value="1"/>
</dbReference>
<evidence type="ECO:0000259" key="1">
    <source>
        <dbReference type="Pfam" id="PF00496"/>
    </source>
</evidence>
<dbReference type="InterPro" id="IPR039424">
    <property type="entry name" value="SBP_5"/>
</dbReference>
<dbReference type="OrthoDB" id="7888869at2"/>
<accession>A0A0K8PET1</accession>
<dbReference type="Gene3D" id="3.40.190.10">
    <property type="entry name" value="Periplasmic binding protein-like II"/>
    <property type="match status" value="1"/>
</dbReference>
<reference evidence="2" key="1">
    <citation type="journal article" date="2015" name="Genome Announc.">
        <title>Draft Genome Sequence of Thiostrepton-Producing Streptomyces azureus ATCC 14921.</title>
        <authorList>
            <person name="Sakihara K."/>
            <person name="Maeda J."/>
            <person name="Tashiro K."/>
            <person name="Fujino Y."/>
            <person name="Kuhara S."/>
            <person name="Ohshima T."/>
            <person name="Ogata S."/>
            <person name="Doi K."/>
        </authorList>
    </citation>
    <scope>NUCLEOTIDE SEQUENCE [LARGE SCALE GENOMIC DNA]</scope>
    <source>
        <strain evidence="2">ATCC14921</strain>
    </source>
</reference>
<dbReference type="EMBL" id="DF968210">
    <property type="protein sequence ID" value="GAP46283.1"/>
    <property type="molecule type" value="Genomic_DNA"/>
</dbReference>
<proteinExistence type="predicted"/>
<evidence type="ECO:0000313" key="3">
    <source>
        <dbReference type="Proteomes" id="UP000053859"/>
    </source>
</evidence>
<dbReference type="PANTHER" id="PTHR30290">
    <property type="entry name" value="PERIPLASMIC BINDING COMPONENT OF ABC TRANSPORTER"/>
    <property type="match status" value="1"/>
</dbReference>
<dbReference type="Gene3D" id="3.10.105.10">
    <property type="entry name" value="Dipeptide-binding Protein, Domain 3"/>
    <property type="match status" value="1"/>
</dbReference>
<gene>
    <name evidence="2" type="ORF">SAZU_1021</name>
</gene>